<dbReference type="PANTHER" id="PTHR24421:SF61">
    <property type="entry name" value="OXYGEN SENSOR HISTIDINE KINASE NREB"/>
    <property type="match status" value="1"/>
</dbReference>
<feature type="transmembrane region" description="Helical" evidence="4">
    <location>
        <begin position="104"/>
        <end position="123"/>
    </location>
</feature>
<dbReference type="AlphaFoldDB" id="A0A7G9R7C4"/>
<evidence type="ECO:0000313" key="8">
    <source>
        <dbReference type="Proteomes" id="UP000515947"/>
    </source>
</evidence>
<dbReference type="InterPro" id="IPR050482">
    <property type="entry name" value="Sensor_HK_TwoCompSys"/>
</dbReference>
<organism evidence="7 8">
    <name type="scientific">Nocardioides mesophilus</name>
    <dbReference type="NCBI Taxonomy" id="433659"/>
    <lineage>
        <taxon>Bacteria</taxon>
        <taxon>Bacillati</taxon>
        <taxon>Actinomycetota</taxon>
        <taxon>Actinomycetes</taxon>
        <taxon>Propionibacteriales</taxon>
        <taxon>Nocardioidaceae</taxon>
        <taxon>Nocardioides</taxon>
    </lineage>
</organism>
<dbReference type="Pfam" id="PF04024">
    <property type="entry name" value="PspC"/>
    <property type="match status" value="1"/>
</dbReference>
<feature type="domain" description="Histidine kinase/HSP90-like ATPase" evidence="5">
    <location>
        <begin position="336"/>
        <end position="420"/>
    </location>
</feature>
<dbReference type="InterPro" id="IPR036890">
    <property type="entry name" value="HATPase_C_sf"/>
</dbReference>
<keyword evidence="3" id="KW-0902">Two-component regulatory system</keyword>
<keyword evidence="4" id="KW-1133">Transmembrane helix</keyword>
<keyword evidence="8" id="KW-1185">Reference proteome</keyword>
<feature type="transmembrane region" description="Helical" evidence="4">
    <location>
        <begin position="49"/>
        <end position="71"/>
    </location>
</feature>
<evidence type="ECO:0000256" key="4">
    <source>
        <dbReference type="SAM" id="Phobius"/>
    </source>
</evidence>
<dbReference type="SUPFAM" id="SSF55874">
    <property type="entry name" value="ATPase domain of HSP90 chaperone/DNA topoisomerase II/histidine kinase"/>
    <property type="match status" value="1"/>
</dbReference>
<keyword evidence="4" id="KW-0472">Membrane</keyword>
<protein>
    <submittedName>
        <fullName evidence="7">PspC domain-containing protein</fullName>
    </submittedName>
</protein>
<sequence>MSSTDTAVPPGTRPGPPRAFRSVDDRLLGGVAAGLAEHLGLDVTLVRGFFLVTSVFGGLGLALYAGLWLVLPAGSHLEQAAPGLEAARRQGRRPRRTTSRLEDVGPLVAIAAIVLGVAVLANGWLGNSFLFWPVLLGVVGIAVLWRQADEAQRERWVDSSGRINVVRAVVGRGGVAAYTRLAVGVVCLVGALALFAVQTGQAGVARDVLIAGALGVAGLALTVGPWLFRLAGDLGEERAARIRTEERADMAAHLHDSVLQTLALIQKHADDGRAVSTLARAQERDLRAWLYGDESQSPTTLAGALKTAAAEVEDAFGVPVEVVTVGDTALTERLRPLVLAARESMVNAAKHSGADQVDVYAEHAAGRSEVFVRDRGVGFDQEAVPADRLGVRHSILDRMQRHGGTAQVRTRPGEGTEIRLGMLDPDSEEDA</sequence>
<dbReference type="KEGG" id="nmes:H9L09_12960"/>
<dbReference type="GO" id="GO:0000160">
    <property type="term" value="P:phosphorelay signal transduction system"/>
    <property type="evidence" value="ECO:0007669"/>
    <property type="project" value="UniProtKB-KW"/>
</dbReference>
<dbReference type="EMBL" id="CP060713">
    <property type="protein sequence ID" value="QNN51499.1"/>
    <property type="molecule type" value="Genomic_DNA"/>
</dbReference>
<evidence type="ECO:0000259" key="6">
    <source>
        <dbReference type="Pfam" id="PF04024"/>
    </source>
</evidence>
<dbReference type="Gene3D" id="3.30.565.10">
    <property type="entry name" value="Histidine kinase-like ATPase, C-terminal domain"/>
    <property type="match status" value="1"/>
</dbReference>
<feature type="transmembrane region" description="Helical" evidence="4">
    <location>
        <begin position="129"/>
        <end position="145"/>
    </location>
</feature>
<dbReference type="RefSeq" id="WP_187577335.1">
    <property type="nucleotide sequence ID" value="NZ_CP060713.1"/>
</dbReference>
<proteinExistence type="predicted"/>
<dbReference type="GO" id="GO:0016301">
    <property type="term" value="F:kinase activity"/>
    <property type="evidence" value="ECO:0007669"/>
    <property type="project" value="UniProtKB-KW"/>
</dbReference>
<name>A0A7G9R7C4_9ACTN</name>
<keyword evidence="4" id="KW-0812">Transmembrane</keyword>
<keyword evidence="1" id="KW-0808">Transferase</keyword>
<dbReference type="PANTHER" id="PTHR24421">
    <property type="entry name" value="NITRATE/NITRITE SENSOR PROTEIN NARX-RELATED"/>
    <property type="match status" value="1"/>
</dbReference>
<evidence type="ECO:0000313" key="7">
    <source>
        <dbReference type="EMBL" id="QNN51499.1"/>
    </source>
</evidence>
<evidence type="ECO:0000256" key="2">
    <source>
        <dbReference type="ARBA" id="ARBA00022777"/>
    </source>
</evidence>
<dbReference type="InterPro" id="IPR007168">
    <property type="entry name" value="Phageshock_PspC_N"/>
</dbReference>
<dbReference type="Pfam" id="PF02518">
    <property type="entry name" value="HATPase_c"/>
    <property type="match status" value="1"/>
</dbReference>
<feature type="transmembrane region" description="Helical" evidence="4">
    <location>
        <begin position="177"/>
        <end position="197"/>
    </location>
</feature>
<evidence type="ECO:0000256" key="3">
    <source>
        <dbReference type="ARBA" id="ARBA00023012"/>
    </source>
</evidence>
<dbReference type="InterPro" id="IPR003594">
    <property type="entry name" value="HATPase_dom"/>
</dbReference>
<reference evidence="7 8" key="1">
    <citation type="submission" date="2020-08" db="EMBL/GenBank/DDBJ databases">
        <title>Genome sequence of Nocardioides mesophilus KACC 16243T.</title>
        <authorList>
            <person name="Hyun D.-W."/>
            <person name="Bae J.-W."/>
        </authorList>
    </citation>
    <scope>NUCLEOTIDE SEQUENCE [LARGE SCALE GENOMIC DNA]</scope>
    <source>
        <strain evidence="7 8">KACC 16243</strain>
    </source>
</reference>
<feature type="domain" description="Phage shock protein PspC N-terminal" evidence="6">
    <location>
        <begin position="18"/>
        <end position="73"/>
    </location>
</feature>
<evidence type="ECO:0000259" key="5">
    <source>
        <dbReference type="Pfam" id="PF02518"/>
    </source>
</evidence>
<evidence type="ECO:0000256" key="1">
    <source>
        <dbReference type="ARBA" id="ARBA00022679"/>
    </source>
</evidence>
<accession>A0A7G9R7C4</accession>
<gene>
    <name evidence="7" type="ORF">H9L09_12960</name>
</gene>
<keyword evidence="2" id="KW-0418">Kinase</keyword>
<feature type="transmembrane region" description="Helical" evidence="4">
    <location>
        <begin position="209"/>
        <end position="228"/>
    </location>
</feature>
<dbReference type="Proteomes" id="UP000515947">
    <property type="component" value="Chromosome"/>
</dbReference>